<dbReference type="EMBL" id="JAUKUA010000002">
    <property type="protein sequence ID" value="KAK0724318.1"/>
    <property type="molecule type" value="Genomic_DNA"/>
</dbReference>
<gene>
    <name evidence="2" type="ORF">B0H67DRAFT_471917</name>
</gene>
<feature type="non-terminal residue" evidence="2">
    <location>
        <position position="145"/>
    </location>
</feature>
<proteinExistence type="predicted"/>
<protein>
    <submittedName>
        <fullName evidence="2">Heterokaryon incompatibility protein-domain-containing protein</fullName>
    </submittedName>
</protein>
<feature type="non-terminal residue" evidence="2">
    <location>
        <position position="1"/>
    </location>
</feature>
<dbReference type="Proteomes" id="UP001172102">
    <property type="component" value="Unassembled WGS sequence"/>
</dbReference>
<dbReference type="PANTHER" id="PTHR33112:SF13">
    <property type="entry name" value="HETEROKARYON INCOMPATIBILITY DOMAIN-CONTAINING PROTEIN"/>
    <property type="match status" value="1"/>
</dbReference>
<dbReference type="AlphaFoldDB" id="A0AA40AYJ4"/>
<evidence type="ECO:0000259" key="1">
    <source>
        <dbReference type="Pfam" id="PF06985"/>
    </source>
</evidence>
<sequence length="145" mass="16484">SGSDEVVARARTWLEFCVNNHRQCHRPPSQLPKRILDLGHGTRPLNVKLHETRGEVEKYAALSYPWGTEVPLKTLATNLDSHLKGIQIETFSRTLRQSIMFARRLGFRYLWIDALYIIQDDADDWAEQAAQMASIFSSASITISA</sequence>
<name>A0AA40AYJ4_9PEZI</name>
<dbReference type="Pfam" id="PF06985">
    <property type="entry name" value="HET"/>
    <property type="match status" value="1"/>
</dbReference>
<reference evidence="2" key="1">
    <citation type="submission" date="2023-06" db="EMBL/GenBank/DDBJ databases">
        <title>Genome-scale phylogeny and comparative genomics of the fungal order Sordariales.</title>
        <authorList>
            <consortium name="Lawrence Berkeley National Laboratory"/>
            <person name="Hensen N."/>
            <person name="Bonometti L."/>
            <person name="Westerberg I."/>
            <person name="Brannstrom I.O."/>
            <person name="Guillou S."/>
            <person name="Cros-Aarteil S."/>
            <person name="Calhoun S."/>
            <person name="Haridas S."/>
            <person name="Kuo A."/>
            <person name="Mondo S."/>
            <person name="Pangilinan J."/>
            <person name="Riley R."/>
            <person name="Labutti K."/>
            <person name="Andreopoulos B."/>
            <person name="Lipzen A."/>
            <person name="Chen C."/>
            <person name="Yanf M."/>
            <person name="Daum C."/>
            <person name="Ng V."/>
            <person name="Clum A."/>
            <person name="Steindorff A."/>
            <person name="Ohm R."/>
            <person name="Martin F."/>
            <person name="Silar P."/>
            <person name="Natvig D."/>
            <person name="Lalanne C."/>
            <person name="Gautier V."/>
            <person name="Ament-Velasquez S.L."/>
            <person name="Kruys A."/>
            <person name="Hutchinson M.I."/>
            <person name="Powell A.J."/>
            <person name="Barry K."/>
            <person name="Miller A.N."/>
            <person name="Grigoriev I.V."/>
            <person name="Debuchy R."/>
            <person name="Gladieux P."/>
            <person name="Thoren M.H."/>
            <person name="Johannesson H."/>
        </authorList>
    </citation>
    <scope>NUCLEOTIDE SEQUENCE</scope>
    <source>
        <strain evidence="2">SMH4607-1</strain>
    </source>
</reference>
<evidence type="ECO:0000313" key="2">
    <source>
        <dbReference type="EMBL" id="KAK0724318.1"/>
    </source>
</evidence>
<evidence type="ECO:0000313" key="3">
    <source>
        <dbReference type="Proteomes" id="UP001172102"/>
    </source>
</evidence>
<dbReference type="InterPro" id="IPR010730">
    <property type="entry name" value="HET"/>
</dbReference>
<feature type="domain" description="Heterokaryon incompatibility" evidence="1">
    <location>
        <begin position="59"/>
        <end position="145"/>
    </location>
</feature>
<organism evidence="2 3">
    <name type="scientific">Lasiosphaeris hirsuta</name>
    <dbReference type="NCBI Taxonomy" id="260670"/>
    <lineage>
        <taxon>Eukaryota</taxon>
        <taxon>Fungi</taxon>
        <taxon>Dikarya</taxon>
        <taxon>Ascomycota</taxon>
        <taxon>Pezizomycotina</taxon>
        <taxon>Sordariomycetes</taxon>
        <taxon>Sordariomycetidae</taxon>
        <taxon>Sordariales</taxon>
        <taxon>Lasiosphaeriaceae</taxon>
        <taxon>Lasiosphaeris</taxon>
    </lineage>
</organism>
<keyword evidence="3" id="KW-1185">Reference proteome</keyword>
<accession>A0AA40AYJ4</accession>
<dbReference type="PANTHER" id="PTHR33112">
    <property type="entry name" value="DOMAIN PROTEIN, PUTATIVE-RELATED"/>
    <property type="match status" value="1"/>
</dbReference>
<comment type="caution">
    <text evidence="2">The sequence shown here is derived from an EMBL/GenBank/DDBJ whole genome shotgun (WGS) entry which is preliminary data.</text>
</comment>